<evidence type="ECO:0000313" key="2">
    <source>
        <dbReference type="Proteomes" id="UP000247233"/>
    </source>
</evidence>
<protein>
    <submittedName>
        <fullName evidence="1">Uncharacterized protein</fullName>
    </submittedName>
</protein>
<dbReference type="Proteomes" id="UP000247233">
    <property type="component" value="Unassembled WGS sequence"/>
</dbReference>
<organism evidence="1 2">
    <name type="scientific">Aspergillus heteromorphus CBS 117.55</name>
    <dbReference type="NCBI Taxonomy" id="1448321"/>
    <lineage>
        <taxon>Eukaryota</taxon>
        <taxon>Fungi</taxon>
        <taxon>Dikarya</taxon>
        <taxon>Ascomycota</taxon>
        <taxon>Pezizomycotina</taxon>
        <taxon>Eurotiomycetes</taxon>
        <taxon>Eurotiomycetidae</taxon>
        <taxon>Eurotiales</taxon>
        <taxon>Aspergillaceae</taxon>
        <taxon>Aspergillus</taxon>
        <taxon>Aspergillus subgen. Circumdati</taxon>
    </lineage>
</organism>
<accession>A0A317WTN6</accession>
<evidence type="ECO:0000313" key="1">
    <source>
        <dbReference type="EMBL" id="PWY88547.1"/>
    </source>
</evidence>
<dbReference type="OrthoDB" id="3434980at2759"/>
<dbReference type="AlphaFoldDB" id="A0A317WTN6"/>
<dbReference type="VEuPathDB" id="FungiDB:BO70DRAFT_359999"/>
<dbReference type="EMBL" id="MSFL01000005">
    <property type="protein sequence ID" value="PWY88547.1"/>
    <property type="molecule type" value="Genomic_DNA"/>
</dbReference>
<reference evidence="1 2" key="1">
    <citation type="submission" date="2016-12" db="EMBL/GenBank/DDBJ databases">
        <title>The genomes of Aspergillus section Nigri reveals drivers in fungal speciation.</title>
        <authorList>
            <consortium name="DOE Joint Genome Institute"/>
            <person name="Vesth T.C."/>
            <person name="Nybo J."/>
            <person name="Theobald S."/>
            <person name="Brandl J."/>
            <person name="Frisvad J.C."/>
            <person name="Nielsen K.F."/>
            <person name="Lyhne E.K."/>
            <person name="Kogle M.E."/>
            <person name="Kuo A."/>
            <person name="Riley R."/>
            <person name="Clum A."/>
            <person name="Nolan M."/>
            <person name="Lipzen A."/>
            <person name="Salamov A."/>
            <person name="Henrissat B."/>
            <person name="Wiebenga A."/>
            <person name="De Vries R.P."/>
            <person name="Grigoriev I.V."/>
            <person name="Mortensen U.H."/>
            <person name="Andersen M.R."/>
            <person name="Baker S.E."/>
        </authorList>
    </citation>
    <scope>NUCLEOTIDE SEQUENCE [LARGE SCALE GENOMIC DNA]</scope>
    <source>
        <strain evidence="1 2">CBS 117.55</strain>
    </source>
</reference>
<dbReference type="RefSeq" id="XP_025402083.1">
    <property type="nucleotide sequence ID" value="XM_025542677.1"/>
</dbReference>
<dbReference type="GeneID" id="37064914"/>
<gene>
    <name evidence="1" type="ORF">BO70DRAFT_359999</name>
</gene>
<comment type="caution">
    <text evidence="1">The sequence shown here is derived from an EMBL/GenBank/DDBJ whole genome shotgun (WGS) entry which is preliminary data.</text>
</comment>
<keyword evidence="2" id="KW-1185">Reference proteome</keyword>
<name>A0A317WTN6_9EURO</name>
<proteinExistence type="predicted"/>
<sequence length="74" mass="8389">MPQIRYTYNDALTFDKLDVRVREIIQKDTGQEDWPVAIRDPPLGNPPPVSEDAIRKLEAIEGVIIDRVEGEGDN</sequence>